<gene>
    <name evidence="3" type="ordered locus">Mnod_3510</name>
</gene>
<dbReference type="Proteomes" id="UP000008207">
    <property type="component" value="Chromosome"/>
</dbReference>
<dbReference type="KEGG" id="mno:Mnod_3510"/>
<reference evidence="3 4" key="1">
    <citation type="submission" date="2009-01" db="EMBL/GenBank/DDBJ databases">
        <title>Complete sequence of chromosome of Methylobacterium nodulans ORS 2060.</title>
        <authorList>
            <consortium name="US DOE Joint Genome Institute"/>
            <person name="Lucas S."/>
            <person name="Copeland A."/>
            <person name="Lapidus A."/>
            <person name="Glavina del Rio T."/>
            <person name="Dalin E."/>
            <person name="Tice H."/>
            <person name="Bruce D."/>
            <person name="Goodwin L."/>
            <person name="Pitluck S."/>
            <person name="Sims D."/>
            <person name="Brettin T."/>
            <person name="Detter J.C."/>
            <person name="Han C."/>
            <person name="Larimer F."/>
            <person name="Land M."/>
            <person name="Hauser L."/>
            <person name="Kyrpides N."/>
            <person name="Ivanova N."/>
            <person name="Marx C.J."/>
            <person name="Richardson P."/>
        </authorList>
    </citation>
    <scope>NUCLEOTIDE SEQUENCE [LARGE SCALE GENOMIC DNA]</scope>
    <source>
        <strain evidence="4">LMG 21967 / CNCM I-2342 / ORS 2060</strain>
    </source>
</reference>
<evidence type="ECO:0000313" key="3">
    <source>
        <dbReference type="EMBL" id="ACL58420.1"/>
    </source>
</evidence>
<protein>
    <recommendedName>
        <fullName evidence="5">Translation initiation factor IF-2</fullName>
    </recommendedName>
</protein>
<feature type="chain" id="PRO_5002874268" description="Translation initiation factor IF-2" evidence="2">
    <location>
        <begin position="23"/>
        <end position="194"/>
    </location>
</feature>
<dbReference type="AlphaFoldDB" id="B8INQ4"/>
<name>B8INQ4_METNO</name>
<evidence type="ECO:0000256" key="1">
    <source>
        <dbReference type="SAM" id="MobiDB-lite"/>
    </source>
</evidence>
<feature type="region of interest" description="Disordered" evidence="1">
    <location>
        <begin position="27"/>
        <end position="95"/>
    </location>
</feature>
<dbReference type="RefSeq" id="WP_015930080.1">
    <property type="nucleotide sequence ID" value="NC_011894.1"/>
</dbReference>
<dbReference type="HOGENOM" id="CLU_1394933_0_0_5"/>
<organism evidence="3 4">
    <name type="scientific">Methylobacterium nodulans (strain LMG 21967 / CNCM I-2342 / ORS 2060)</name>
    <dbReference type="NCBI Taxonomy" id="460265"/>
    <lineage>
        <taxon>Bacteria</taxon>
        <taxon>Pseudomonadati</taxon>
        <taxon>Pseudomonadota</taxon>
        <taxon>Alphaproteobacteria</taxon>
        <taxon>Hyphomicrobiales</taxon>
        <taxon>Methylobacteriaceae</taxon>
        <taxon>Methylobacterium</taxon>
    </lineage>
</organism>
<sequence>MIKRSLAAAAVFTIGLATVAHANLSLSQPTPPAPQPTAWAEPTPAQAATRTPPKVYAEVTTLASTTQSDADEQPQASRPAPRVIDLPRADAPNQGYVPAPAPAGAAQPEGYPAANEPVVAPRRVRTPAREVVEAPSDYRRPDRPVGYRAAKWNGGGGATWKTGRDAYGFEGTFGGCHFTGFSGPHGFKLDRNCR</sequence>
<evidence type="ECO:0000256" key="2">
    <source>
        <dbReference type="SAM" id="SignalP"/>
    </source>
</evidence>
<evidence type="ECO:0000313" key="4">
    <source>
        <dbReference type="Proteomes" id="UP000008207"/>
    </source>
</evidence>
<dbReference type="OrthoDB" id="7999228at2"/>
<feature type="signal peptide" evidence="2">
    <location>
        <begin position="1"/>
        <end position="22"/>
    </location>
</feature>
<dbReference type="eggNOG" id="ENOG5033JIA">
    <property type="taxonomic scope" value="Bacteria"/>
</dbReference>
<accession>B8INQ4</accession>
<keyword evidence="2" id="KW-0732">Signal</keyword>
<dbReference type="EMBL" id="CP001349">
    <property type="protein sequence ID" value="ACL58420.1"/>
    <property type="molecule type" value="Genomic_DNA"/>
</dbReference>
<feature type="compositionally biased region" description="Low complexity" evidence="1">
    <location>
        <begin position="36"/>
        <end position="53"/>
    </location>
</feature>
<keyword evidence="4" id="KW-1185">Reference proteome</keyword>
<evidence type="ECO:0008006" key="5">
    <source>
        <dbReference type="Google" id="ProtNLM"/>
    </source>
</evidence>
<proteinExistence type="predicted"/>